<sequence>MGTVMEQRKRHSVNLSLLRPFTAAFKLQVKETFFPDDPFRHFTGQTAAQKAWTAISYFVPILQWGPKYKSSFFGYDLLAGVTIASLAIPQGISYARLSNIPPIIGLYSSFTPPLVYAVFGSSNNLAVGTVAAASLLLASTIRETVSPETDPEKYLFTFFTAAFFTGVLQLALGMFRLGFLVDFLSRSTITGFMGGTALIIIFQQFKGLLGLQHFTNKTDLVSVVHAVLANRHEWKWQSALLGLGFLVILLAARQVKEKLPRLFWVNAVSPLVVVVLGGVIAYVANGQAHGIPIVGDLKKGLNPISISQLQFQSPYITIAIKAGLVSGFIALAEGIAVGRSLALLKNEQTDGNKEMIAFGIMNIVGSFTSCYLTTGPFSKSAVNYHAGCKTPMSNVVMAVCMMLVLLFLAPLFKYTPLVALAAIIIVAMLGLIELHEMCRLFKVDKFDFCVCMAALLGVVLVKMEVGLMLSVGLSIIRALLHMARPVTCKLGNIPGTELYRDAEQYPDSITNIPGVLILQLGSPIYFVNAKYLRERISRWVEDEENKIKAKGQDLQHIIFDMGGVTAIDNTGIGVLFEVALANPRLKVVEKLLVSEFVDKIGKECFFLCVNEAVSSCRFSLQEANNSEEQV</sequence>
<keyword evidence="3 5" id="KW-1133">Transmembrane helix</keyword>
<evidence type="ECO:0000256" key="5">
    <source>
        <dbReference type="SAM" id="Phobius"/>
    </source>
</evidence>
<evidence type="ECO:0000256" key="1">
    <source>
        <dbReference type="ARBA" id="ARBA00004141"/>
    </source>
</evidence>
<feature type="transmembrane region" description="Helical" evidence="5">
    <location>
        <begin position="187"/>
        <end position="205"/>
    </location>
</feature>
<proteinExistence type="predicted"/>
<dbReference type="CDD" id="cd07042">
    <property type="entry name" value="STAS_SulP_like_sulfate_transporter"/>
    <property type="match status" value="1"/>
</dbReference>
<evidence type="ECO:0000256" key="3">
    <source>
        <dbReference type="ARBA" id="ARBA00022989"/>
    </source>
</evidence>
<dbReference type="STRING" id="1088818.A0A2I0B8T9"/>
<feature type="domain" description="STAS" evidence="6">
    <location>
        <begin position="505"/>
        <end position="578"/>
    </location>
</feature>
<dbReference type="AlphaFoldDB" id="A0A2I0B8T9"/>
<evidence type="ECO:0000256" key="4">
    <source>
        <dbReference type="ARBA" id="ARBA00023136"/>
    </source>
</evidence>
<dbReference type="InterPro" id="IPR018045">
    <property type="entry name" value="S04_transporter_CS"/>
</dbReference>
<dbReference type="InterPro" id="IPR011547">
    <property type="entry name" value="SLC26A/SulP_dom"/>
</dbReference>
<keyword evidence="4 5" id="KW-0472">Membrane</keyword>
<dbReference type="Gene3D" id="3.30.750.24">
    <property type="entry name" value="STAS domain"/>
    <property type="match status" value="1"/>
</dbReference>
<reference evidence="7 8" key="1">
    <citation type="journal article" date="2017" name="Nature">
        <title>The Apostasia genome and the evolution of orchids.</title>
        <authorList>
            <person name="Zhang G.Q."/>
            <person name="Liu K.W."/>
            <person name="Li Z."/>
            <person name="Lohaus R."/>
            <person name="Hsiao Y.Y."/>
            <person name="Niu S.C."/>
            <person name="Wang J.Y."/>
            <person name="Lin Y.C."/>
            <person name="Xu Q."/>
            <person name="Chen L.J."/>
            <person name="Yoshida K."/>
            <person name="Fujiwara S."/>
            <person name="Wang Z.W."/>
            <person name="Zhang Y.Q."/>
            <person name="Mitsuda N."/>
            <person name="Wang M."/>
            <person name="Liu G.H."/>
            <person name="Pecoraro L."/>
            <person name="Huang H.X."/>
            <person name="Xiao X.J."/>
            <person name="Lin M."/>
            <person name="Wu X.Y."/>
            <person name="Wu W.L."/>
            <person name="Chen Y.Y."/>
            <person name="Chang S.B."/>
            <person name="Sakamoto S."/>
            <person name="Ohme-Takagi M."/>
            <person name="Yagi M."/>
            <person name="Zeng S.J."/>
            <person name="Shen C.Y."/>
            <person name="Yeh C.M."/>
            <person name="Luo Y.B."/>
            <person name="Tsai W.C."/>
            <person name="Van de Peer Y."/>
            <person name="Liu Z.J."/>
        </authorList>
    </citation>
    <scope>NUCLEOTIDE SEQUENCE [LARGE SCALE GENOMIC DNA]</scope>
    <source>
        <strain evidence="8">cv. Shenzhen</strain>
        <tissue evidence="7">Stem</tissue>
    </source>
</reference>
<dbReference type="SUPFAM" id="SSF52091">
    <property type="entry name" value="SpoIIaa-like"/>
    <property type="match status" value="1"/>
</dbReference>
<dbReference type="PROSITE" id="PS50801">
    <property type="entry name" value="STAS"/>
    <property type="match status" value="1"/>
</dbReference>
<dbReference type="Pfam" id="PF00916">
    <property type="entry name" value="Sulfate_transp"/>
    <property type="match status" value="1"/>
</dbReference>
<feature type="transmembrane region" description="Helical" evidence="5">
    <location>
        <begin position="72"/>
        <end position="94"/>
    </location>
</feature>
<evidence type="ECO:0000256" key="2">
    <source>
        <dbReference type="ARBA" id="ARBA00022692"/>
    </source>
</evidence>
<feature type="transmembrane region" description="Helical" evidence="5">
    <location>
        <begin position="125"/>
        <end position="142"/>
    </location>
</feature>
<dbReference type="Proteomes" id="UP000236161">
    <property type="component" value="Unassembled WGS sequence"/>
</dbReference>
<dbReference type="InterPro" id="IPR036513">
    <property type="entry name" value="STAS_dom_sf"/>
</dbReference>
<dbReference type="InterPro" id="IPR002645">
    <property type="entry name" value="STAS_dom"/>
</dbReference>
<name>A0A2I0B8T9_9ASPA</name>
<keyword evidence="2 5" id="KW-0812">Transmembrane</keyword>
<accession>A0A2I0B8T9</accession>
<dbReference type="NCBIfam" id="TIGR00815">
    <property type="entry name" value="sulP"/>
    <property type="match status" value="1"/>
</dbReference>
<feature type="transmembrane region" description="Helical" evidence="5">
    <location>
        <begin position="446"/>
        <end position="476"/>
    </location>
</feature>
<feature type="transmembrane region" description="Helical" evidence="5">
    <location>
        <begin position="263"/>
        <end position="284"/>
    </location>
</feature>
<dbReference type="Pfam" id="PF01740">
    <property type="entry name" value="STAS"/>
    <property type="match status" value="1"/>
</dbReference>
<organism evidence="7 8">
    <name type="scientific">Apostasia shenzhenica</name>
    <dbReference type="NCBI Taxonomy" id="1088818"/>
    <lineage>
        <taxon>Eukaryota</taxon>
        <taxon>Viridiplantae</taxon>
        <taxon>Streptophyta</taxon>
        <taxon>Embryophyta</taxon>
        <taxon>Tracheophyta</taxon>
        <taxon>Spermatophyta</taxon>
        <taxon>Magnoliopsida</taxon>
        <taxon>Liliopsida</taxon>
        <taxon>Asparagales</taxon>
        <taxon>Orchidaceae</taxon>
        <taxon>Apostasioideae</taxon>
        <taxon>Apostasia</taxon>
    </lineage>
</organism>
<evidence type="ECO:0000313" key="7">
    <source>
        <dbReference type="EMBL" id="PKA64206.1"/>
    </source>
</evidence>
<feature type="transmembrane region" description="Helical" evidence="5">
    <location>
        <begin position="154"/>
        <end position="175"/>
    </location>
</feature>
<protein>
    <submittedName>
        <fullName evidence="7">Putative sulfate transporter 3.5</fullName>
    </submittedName>
</protein>
<feature type="transmembrane region" description="Helical" evidence="5">
    <location>
        <begin position="418"/>
        <end position="434"/>
    </location>
</feature>
<keyword evidence="8" id="KW-1185">Reference proteome</keyword>
<comment type="subcellular location">
    <subcellularLocation>
        <location evidence="1">Membrane</location>
        <topology evidence="1">Multi-pass membrane protein</topology>
    </subcellularLocation>
</comment>
<dbReference type="InterPro" id="IPR001902">
    <property type="entry name" value="SLC26A/SulP_fam"/>
</dbReference>
<dbReference type="PROSITE" id="PS01130">
    <property type="entry name" value="SLC26A"/>
    <property type="match status" value="1"/>
</dbReference>
<dbReference type="PANTHER" id="PTHR11814">
    <property type="entry name" value="SULFATE TRANSPORTER"/>
    <property type="match status" value="1"/>
</dbReference>
<feature type="transmembrane region" description="Helical" evidence="5">
    <location>
        <begin position="395"/>
        <end position="412"/>
    </location>
</feature>
<gene>
    <name evidence="7" type="primary">SULTR3:5</name>
    <name evidence="7" type="ORF">AXF42_Ash009426</name>
</gene>
<evidence type="ECO:0000259" key="6">
    <source>
        <dbReference type="PROSITE" id="PS50801"/>
    </source>
</evidence>
<dbReference type="GO" id="GO:0008271">
    <property type="term" value="F:secondary active sulfate transmembrane transporter activity"/>
    <property type="evidence" value="ECO:0007669"/>
    <property type="project" value="InterPro"/>
</dbReference>
<dbReference type="OrthoDB" id="288203at2759"/>
<dbReference type="EMBL" id="KZ451905">
    <property type="protein sequence ID" value="PKA64206.1"/>
    <property type="molecule type" value="Genomic_DNA"/>
</dbReference>
<dbReference type="GO" id="GO:0016020">
    <property type="term" value="C:membrane"/>
    <property type="evidence" value="ECO:0007669"/>
    <property type="project" value="UniProtKB-SubCell"/>
</dbReference>
<evidence type="ECO:0000313" key="8">
    <source>
        <dbReference type="Proteomes" id="UP000236161"/>
    </source>
</evidence>
<feature type="transmembrane region" description="Helical" evidence="5">
    <location>
        <begin position="355"/>
        <end position="374"/>
    </location>
</feature>